<keyword evidence="1" id="KW-1133">Transmembrane helix</keyword>
<protein>
    <submittedName>
        <fullName evidence="2">Uncharacterized protein</fullName>
    </submittedName>
</protein>
<name>A0AAV1RRB9_9ROSI</name>
<evidence type="ECO:0000256" key="1">
    <source>
        <dbReference type="SAM" id="Phobius"/>
    </source>
</evidence>
<gene>
    <name evidence="2" type="ORF">DCAF_LOCUS14275</name>
</gene>
<feature type="transmembrane region" description="Helical" evidence="1">
    <location>
        <begin position="27"/>
        <end position="45"/>
    </location>
</feature>
<evidence type="ECO:0000313" key="3">
    <source>
        <dbReference type="Proteomes" id="UP001314170"/>
    </source>
</evidence>
<accession>A0AAV1RRB9</accession>
<comment type="caution">
    <text evidence="2">The sequence shown here is derived from an EMBL/GenBank/DDBJ whole genome shotgun (WGS) entry which is preliminary data.</text>
</comment>
<evidence type="ECO:0000313" key="2">
    <source>
        <dbReference type="EMBL" id="CAK7339225.1"/>
    </source>
</evidence>
<dbReference type="Proteomes" id="UP001314170">
    <property type="component" value="Unassembled WGS sequence"/>
</dbReference>
<reference evidence="2 3" key="1">
    <citation type="submission" date="2024-01" db="EMBL/GenBank/DDBJ databases">
        <authorList>
            <person name="Waweru B."/>
        </authorList>
    </citation>
    <scope>NUCLEOTIDE SEQUENCE [LARGE SCALE GENOMIC DNA]</scope>
</reference>
<keyword evidence="3" id="KW-1185">Reference proteome</keyword>
<proteinExistence type="predicted"/>
<sequence>MTCVSIDHRLKLKQPLLTRDKTVPPDLLAMGSKFAFAFLLFYFLMSSHSVTSQTSGNVSIGESLAAMDQNLPWLSPSNDFAFGFRQLSDNDDFFLLAMWYYKIPDRDIVWYANGDRKSCTERIKV</sequence>
<organism evidence="2 3">
    <name type="scientific">Dovyalis caffra</name>
    <dbReference type="NCBI Taxonomy" id="77055"/>
    <lineage>
        <taxon>Eukaryota</taxon>
        <taxon>Viridiplantae</taxon>
        <taxon>Streptophyta</taxon>
        <taxon>Embryophyta</taxon>
        <taxon>Tracheophyta</taxon>
        <taxon>Spermatophyta</taxon>
        <taxon>Magnoliopsida</taxon>
        <taxon>eudicotyledons</taxon>
        <taxon>Gunneridae</taxon>
        <taxon>Pentapetalae</taxon>
        <taxon>rosids</taxon>
        <taxon>fabids</taxon>
        <taxon>Malpighiales</taxon>
        <taxon>Salicaceae</taxon>
        <taxon>Flacourtieae</taxon>
        <taxon>Dovyalis</taxon>
    </lineage>
</organism>
<dbReference type="AlphaFoldDB" id="A0AAV1RRB9"/>
<dbReference type="EMBL" id="CAWUPB010001157">
    <property type="protein sequence ID" value="CAK7339225.1"/>
    <property type="molecule type" value="Genomic_DNA"/>
</dbReference>
<keyword evidence="1" id="KW-0472">Membrane</keyword>
<keyword evidence="1" id="KW-0812">Transmembrane</keyword>